<feature type="region of interest" description="Disordered" evidence="9">
    <location>
        <begin position="658"/>
        <end position="694"/>
    </location>
</feature>
<gene>
    <name evidence="12" type="ORF">ElyMa_004141700</name>
</gene>
<organism evidence="12 13">
    <name type="scientific">Elysia marginata</name>
    <dbReference type="NCBI Taxonomy" id="1093978"/>
    <lineage>
        <taxon>Eukaryota</taxon>
        <taxon>Metazoa</taxon>
        <taxon>Spiralia</taxon>
        <taxon>Lophotrochozoa</taxon>
        <taxon>Mollusca</taxon>
        <taxon>Gastropoda</taxon>
        <taxon>Heterobranchia</taxon>
        <taxon>Euthyneura</taxon>
        <taxon>Panpulmonata</taxon>
        <taxon>Sacoglossa</taxon>
        <taxon>Placobranchoidea</taxon>
        <taxon>Plakobranchidae</taxon>
        <taxon>Elysia</taxon>
    </lineage>
</organism>
<evidence type="ECO:0000256" key="7">
    <source>
        <dbReference type="ARBA" id="ARBA00046857"/>
    </source>
</evidence>
<evidence type="ECO:0000256" key="4">
    <source>
        <dbReference type="ARBA" id="ARBA00014928"/>
    </source>
</evidence>
<protein>
    <recommendedName>
        <fullName evidence="4 8">26S proteasome non-ATPase regulatory subunit 2</fullName>
    </recommendedName>
</protein>
<evidence type="ECO:0000259" key="11">
    <source>
        <dbReference type="Pfam" id="PF18051"/>
    </source>
</evidence>
<dbReference type="GO" id="GO:0008540">
    <property type="term" value="C:proteasome regulatory particle, base subcomplex"/>
    <property type="evidence" value="ECO:0007669"/>
    <property type="project" value="UniProtKB-UniRule"/>
</dbReference>
<dbReference type="PANTHER" id="PTHR10943:SF1">
    <property type="entry name" value="26S PROTEASOME NON-ATPASE REGULATORY SUBUNIT 2"/>
    <property type="match status" value="1"/>
</dbReference>
<dbReference type="InterPro" id="IPR041433">
    <property type="entry name" value="RPN1_C"/>
</dbReference>
<dbReference type="InterPro" id="IPR040892">
    <property type="entry name" value="RPN1_N"/>
</dbReference>
<evidence type="ECO:0000313" key="12">
    <source>
        <dbReference type="EMBL" id="GFR84072.1"/>
    </source>
</evidence>
<dbReference type="SUPFAM" id="SSF48371">
    <property type="entry name" value="ARM repeat"/>
    <property type="match status" value="2"/>
</dbReference>
<dbReference type="GO" id="GO:0005634">
    <property type="term" value="C:nucleus"/>
    <property type="evidence" value="ECO:0007669"/>
    <property type="project" value="TreeGrafter"/>
</dbReference>
<evidence type="ECO:0000256" key="3">
    <source>
        <dbReference type="ARBA" id="ARBA00005460"/>
    </source>
</evidence>
<dbReference type="GO" id="GO:0030234">
    <property type="term" value="F:enzyme regulator activity"/>
    <property type="evidence" value="ECO:0007669"/>
    <property type="project" value="UniProtKB-UniRule"/>
</dbReference>
<evidence type="ECO:0000313" key="13">
    <source>
        <dbReference type="Proteomes" id="UP000762676"/>
    </source>
</evidence>
<dbReference type="EMBL" id="BMAT01008390">
    <property type="protein sequence ID" value="GFR84072.1"/>
    <property type="molecule type" value="Genomic_DNA"/>
</dbReference>
<dbReference type="PANTHER" id="PTHR10943">
    <property type="entry name" value="26S PROTEASOME NON-ATPASE REGULATORY SUBUNIT"/>
    <property type="match status" value="1"/>
</dbReference>
<proteinExistence type="inferred from homology"/>
<comment type="function">
    <text evidence="2">Binds to the intracellular domain of tumor necrosis factor type 1 receptor. The binding domain of TRAP1 and TRAP2 resides outside the death domain of TNFR1.</text>
</comment>
<comment type="subunit">
    <text evidence="7">Component of the 19S proteasome regulatory particle complex. The 26S proteasome consists of a 20S core particle (CP) and two 19S regulatory subunits (RP). The regulatory particle is made of a lid composed of 9 subunits, a base containing 6 ATPases and few additional components including PSMD2. Interacts with RPGRIP1L. Interacts with CRY1 in a KDM8-dependent manner. Interacts (via C-terminus) with phosphatase UBLCP1 (via ubiquitin-like domain); the interaction recruits UBLCP1 to the 19S regulatory particle where it dephosphorylates 19S subunit PSMC2/RPT1 which impairs PSMC2 ATPase activity and disrupts 26S proteasome assembly.</text>
</comment>
<dbReference type="AlphaFoldDB" id="A0AAV4GEF5"/>
<evidence type="ECO:0000259" key="10">
    <source>
        <dbReference type="Pfam" id="PF17781"/>
    </source>
</evidence>
<dbReference type="Pfam" id="PF01851">
    <property type="entry name" value="PC_rep"/>
    <property type="match status" value="3"/>
</dbReference>
<evidence type="ECO:0000256" key="9">
    <source>
        <dbReference type="SAM" id="MobiDB-lite"/>
    </source>
</evidence>
<name>A0AAV4GEF5_9GAST</name>
<dbReference type="InterPro" id="IPR016024">
    <property type="entry name" value="ARM-type_fold"/>
</dbReference>
<evidence type="ECO:0000256" key="2">
    <source>
        <dbReference type="ARBA" id="ARBA00004031"/>
    </source>
</evidence>
<dbReference type="InterPro" id="IPR011989">
    <property type="entry name" value="ARM-like"/>
</dbReference>
<feature type="domain" description="26S proteasome non-ATPase regulatory subunit RPN1 C-terminal" evidence="11">
    <location>
        <begin position="898"/>
        <end position="951"/>
    </location>
</feature>
<keyword evidence="13" id="KW-1185">Reference proteome</keyword>
<evidence type="ECO:0000256" key="5">
    <source>
        <dbReference type="ARBA" id="ARBA00022737"/>
    </source>
</evidence>
<evidence type="ECO:0000256" key="6">
    <source>
        <dbReference type="ARBA" id="ARBA00022942"/>
    </source>
</evidence>
<evidence type="ECO:0000256" key="1">
    <source>
        <dbReference type="ARBA" id="ARBA00002362"/>
    </source>
</evidence>
<dbReference type="PIRSF" id="PIRSF015965">
    <property type="entry name" value="26S_Psome_Rpn1"/>
    <property type="match status" value="1"/>
</dbReference>
<comment type="function">
    <text evidence="1 8">Component of the 26S proteasome, a multiprotein complex involved in the ATP-dependent degradation of ubiquitinated proteins. This complex plays a key role in the maintenance of protein homeostasis by removing misfolded or damaged proteins, which could impair cellular functions, and by removing proteins whose functions are no longer required. Therefore, the proteasome participates in numerous cellular processes, including cell cycle progression, apoptosis, or DNA damage repair.</text>
</comment>
<dbReference type="GO" id="GO:0042176">
    <property type="term" value="P:regulation of protein catabolic process"/>
    <property type="evidence" value="ECO:0007669"/>
    <property type="project" value="InterPro"/>
</dbReference>
<dbReference type="Pfam" id="PF17781">
    <property type="entry name" value="RPN1_RPN2_N"/>
    <property type="match status" value="1"/>
</dbReference>
<sequence>MLVERLVEPNQKLYPAALESLRTQIRASTTSMTSVPKPLKFLRPHYDTLKEVHEKIKDKDTKSFCADIVSVLGMTMSEGRDSLKYRLLGSKEEIGSWGHEYVRHLAGQVAQEWQEVTADNTEMREKLVSLSTQIVPYHMSHNAEAEACDLLMEIERLDLLKDYVDDSAYARVCLYLTSCVPYVPDPENTVLLKCAVDLYQKFKQYPQALRFAMALNDVQLVEEIFLGCPDPLVKKQLAYMLGRQQICLELHEMMDDREDLREIIANGQLNQHFLTLARELDIMDPKEPDDIYKTHLEPNRSTIGPSNLDSARQNLASSFVNGMVNAAFGTDKLITPEDGHKWLYKNKEHGMLSATASLGLILLWDVDGGLTQIDKFLYSSEEYIKAGALLACGIVNSGVRNECDPALALLCDHVMHQNSFMRIGAISGLGLAYAGSNREDVLAYILPVLGDSKANMEVVGNAALACGLISVGTCNGEAGALLACGIVNSGVRNECDPALALLCDHVMHQNSFMRIGAISGLGLAYAGSNREDVLAYILPVLGDSKANMEVVGNAALACGLISVGTCNGEVTSTIVQTMMERSEAELKETYARYLALGLALASLGKQDAVEATLMALAVIAEPLKSMATMLVDVAAYAGTGNVLKIQHLLHICSEHDTTKDAENNEKKEDKNKKKDKEDKKKEEEKPDGPDLSTQQGVAVLGIGLIAMGEEVGCEMSFRAFSHLLRYGELPIRRAVPLALALISVSNPKLSILDTLSKFSHDSDPEVAHNAIMAMGIVGAGTNNARLAAMLRQLAVYHAKDPNNLFMVRLAQGLTHLGKGTLTLSPYHSDRMLMSPVAVAGLLAVLVSCLDVKNIIIGKSHYMLYNLVSAMQPRMLVTFDEQLRPLPTTVRVGQAVDVVGQAGKPKTITGFQTHTTPVLLAYGERAELATEEYLPLTPIMEGFVILRKNPDYDAES</sequence>
<dbReference type="InterPro" id="IPR016643">
    <property type="entry name" value="26S_Psome_Rpn1"/>
</dbReference>
<reference evidence="12 13" key="1">
    <citation type="journal article" date="2021" name="Elife">
        <title>Chloroplast acquisition without the gene transfer in kleptoplastic sea slugs, Plakobranchus ocellatus.</title>
        <authorList>
            <person name="Maeda T."/>
            <person name="Takahashi S."/>
            <person name="Yoshida T."/>
            <person name="Shimamura S."/>
            <person name="Takaki Y."/>
            <person name="Nagai Y."/>
            <person name="Toyoda A."/>
            <person name="Suzuki Y."/>
            <person name="Arimoto A."/>
            <person name="Ishii H."/>
            <person name="Satoh N."/>
            <person name="Nishiyama T."/>
            <person name="Hasebe M."/>
            <person name="Maruyama T."/>
            <person name="Minagawa J."/>
            <person name="Obokata J."/>
            <person name="Shigenobu S."/>
        </authorList>
    </citation>
    <scope>NUCLEOTIDE SEQUENCE [LARGE SCALE GENOMIC DNA]</scope>
</reference>
<keyword evidence="5" id="KW-0677">Repeat</keyword>
<dbReference type="Pfam" id="PF18051">
    <property type="entry name" value="RPN1_C"/>
    <property type="match status" value="1"/>
</dbReference>
<comment type="similarity">
    <text evidence="3 8">Belongs to the proteasome subunit S2 family.</text>
</comment>
<dbReference type="Proteomes" id="UP000762676">
    <property type="component" value="Unassembled WGS sequence"/>
</dbReference>
<dbReference type="FunFam" id="1.25.10.10:FF:000026">
    <property type="entry name" value="26S proteasome non-ATPase regulatory subunit 2"/>
    <property type="match status" value="1"/>
</dbReference>
<keyword evidence="6 8" id="KW-0647">Proteasome</keyword>
<evidence type="ECO:0000256" key="8">
    <source>
        <dbReference type="PIRNR" id="PIRNR015965"/>
    </source>
</evidence>
<dbReference type="InterPro" id="IPR002015">
    <property type="entry name" value="Proteasome/cyclosome_rpt"/>
</dbReference>
<dbReference type="Gene3D" id="1.25.10.10">
    <property type="entry name" value="Leucine-rich Repeat Variant"/>
    <property type="match status" value="2"/>
</dbReference>
<comment type="caution">
    <text evidence="12">The sequence shown here is derived from an EMBL/GenBank/DDBJ whole genome shotgun (WGS) entry which is preliminary data.</text>
</comment>
<dbReference type="GO" id="GO:0034515">
    <property type="term" value="C:proteasome storage granule"/>
    <property type="evidence" value="ECO:0007669"/>
    <property type="project" value="TreeGrafter"/>
</dbReference>
<feature type="compositionally biased region" description="Basic and acidic residues" evidence="9">
    <location>
        <begin position="658"/>
        <end position="688"/>
    </location>
</feature>
<feature type="domain" description="RPN1 N-terminal" evidence="10">
    <location>
        <begin position="1"/>
        <end position="297"/>
    </location>
</feature>
<dbReference type="GO" id="GO:0043161">
    <property type="term" value="P:proteasome-mediated ubiquitin-dependent protein catabolic process"/>
    <property type="evidence" value="ECO:0007669"/>
    <property type="project" value="TreeGrafter"/>
</dbReference>
<accession>A0AAV4GEF5</accession>